<reference evidence="2 3" key="1">
    <citation type="submission" date="2018-06" db="EMBL/GenBank/DDBJ databases">
        <title>Combined omics and stable isotope probing to characterize newly discovered Mariana Back-Arc vent microbial communities.</title>
        <authorList>
            <person name="Trembath-Reichert E."/>
            <person name="Huber J.A."/>
        </authorList>
    </citation>
    <scope>NUCLEOTIDE SEQUENCE [LARGE SCALE GENOMIC DNA]</scope>
    <source>
        <strain evidence="2">MAG 63_2</strain>
    </source>
</reference>
<dbReference type="SUPFAM" id="SSF56300">
    <property type="entry name" value="Metallo-dependent phosphatases"/>
    <property type="match status" value="1"/>
</dbReference>
<evidence type="ECO:0000313" key="3">
    <source>
        <dbReference type="Proteomes" id="UP000286732"/>
    </source>
</evidence>
<proteinExistence type="predicted"/>
<protein>
    <recommendedName>
        <fullName evidence="1">Calcineurin-like phosphoesterase domain-containing protein</fullName>
    </recommendedName>
</protein>
<evidence type="ECO:0000313" key="2">
    <source>
        <dbReference type="EMBL" id="RTZ79258.1"/>
    </source>
</evidence>
<dbReference type="InterPro" id="IPR004843">
    <property type="entry name" value="Calcineurin-like_PHP"/>
</dbReference>
<feature type="domain" description="Calcineurin-like phosphoesterase" evidence="1">
    <location>
        <begin position="7"/>
        <end position="60"/>
    </location>
</feature>
<accession>A0A432G7L1</accession>
<comment type="caution">
    <text evidence="2">The sequence shown here is derived from an EMBL/GenBank/DDBJ whole genome shotgun (WGS) entry which is preliminary data.</text>
</comment>
<dbReference type="Gene3D" id="3.60.21.10">
    <property type="match status" value="1"/>
</dbReference>
<sequence length="67" mass="7624">MQDKLLFKFTVIADTHIRLLDSAEEGGYPSNRLSNDRAKNIVQCLNRIKPDFVIHLGDLVPNILSCR</sequence>
<dbReference type="EMBL" id="QNZM01000238">
    <property type="protein sequence ID" value="RTZ79258.1"/>
    <property type="molecule type" value="Genomic_DNA"/>
</dbReference>
<dbReference type="AlphaFoldDB" id="A0A432G7L1"/>
<organism evidence="2 3">
    <name type="scientific">SAR324 cluster bacterium</name>
    <dbReference type="NCBI Taxonomy" id="2024889"/>
    <lineage>
        <taxon>Bacteria</taxon>
        <taxon>Deltaproteobacteria</taxon>
        <taxon>SAR324 cluster</taxon>
    </lineage>
</organism>
<dbReference type="InterPro" id="IPR029052">
    <property type="entry name" value="Metallo-depent_PP-like"/>
</dbReference>
<name>A0A432G7L1_9DELT</name>
<dbReference type="Pfam" id="PF00149">
    <property type="entry name" value="Metallophos"/>
    <property type="match status" value="1"/>
</dbReference>
<evidence type="ECO:0000259" key="1">
    <source>
        <dbReference type="Pfam" id="PF00149"/>
    </source>
</evidence>
<dbReference type="Proteomes" id="UP000286732">
    <property type="component" value="Unassembled WGS sequence"/>
</dbReference>
<dbReference type="GO" id="GO:0016787">
    <property type="term" value="F:hydrolase activity"/>
    <property type="evidence" value="ECO:0007669"/>
    <property type="project" value="InterPro"/>
</dbReference>
<gene>
    <name evidence="2" type="ORF">DSY98_06145</name>
</gene>